<sequence length="87" mass="9340">MGSVKPLNGKPYACASTTTTPGAYDDFLAPSAPAIDGDSLALLIDACSELRDFYDLEQYPGRAGWLSEIIENFKALIARLDPSKADE</sequence>
<proteinExistence type="predicted"/>
<reference evidence="1 2" key="1">
    <citation type="submission" date="2019-09" db="EMBL/GenBank/DDBJ databases">
        <authorList>
            <person name="Chandra G."/>
            <person name="Truman W A."/>
        </authorList>
    </citation>
    <scope>NUCLEOTIDE SEQUENCE [LARGE SCALE GENOMIC DNA]</scope>
    <source>
        <strain evidence="1">PS645</strain>
    </source>
</reference>
<evidence type="ECO:0000313" key="2">
    <source>
        <dbReference type="Proteomes" id="UP000325607"/>
    </source>
</evidence>
<dbReference type="EMBL" id="CABVGX010000015">
    <property type="protein sequence ID" value="VVM81399.1"/>
    <property type="molecule type" value="Genomic_DNA"/>
</dbReference>
<dbReference type="RefSeq" id="WP_150580542.1">
    <property type="nucleotide sequence ID" value="NZ_CABVGX010000015.1"/>
</dbReference>
<evidence type="ECO:0000313" key="1">
    <source>
        <dbReference type="EMBL" id="VVM81399.1"/>
    </source>
</evidence>
<gene>
    <name evidence="1" type="ORF">PS645_02289</name>
</gene>
<dbReference type="Proteomes" id="UP000325607">
    <property type="component" value="Unassembled WGS sequence"/>
</dbReference>
<dbReference type="AlphaFoldDB" id="A0A5E6SKB7"/>
<organism evidence="1 2">
    <name type="scientific">Pseudomonas fluorescens</name>
    <dbReference type="NCBI Taxonomy" id="294"/>
    <lineage>
        <taxon>Bacteria</taxon>
        <taxon>Pseudomonadati</taxon>
        <taxon>Pseudomonadota</taxon>
        <taxon>Gammaproteobacteria</taxon>
        <taxon>Pseudomonadales</taxon>
        <taxon>Pseudomonadaceae</taxon>
        <taxon>Pseudomonas</taxon>
    </lineage>
</organism>
<name>A0A5E6SKB7_PSEFL</name>
<accession>A0A5E6SKB7</accession>
<protein>
    <submittedName>
        <fullName evidence="1">Uncharacterized protein</fullName>
    </submittedName>
</protein>